<proteinExistence type="predicted"/>
<dbReference type="EMBL" id="LAZR01012482">
    <property type="protein sequence ID" value="KKM26599.1"/>
    <property type="molecule type" value="Genomic_DNA"/>
</dbReference>
<name>A0A0F9J2G9_9ZZZZ</name>
<protein>
    <submittedName>
        <fullName evidence="1">Uncharacterized protein</fullName>
    </submittedName>
</protein>
<accession>A0A0F9J2G9</accession>
<comment type="caution">
    <text evidence="1">The sequence shown here is derived from an EMBL/GenBank/DDBJ whole genome shotgun (WGS) entry which is preliminary data.</text>
</comment>
<gene>
    <name evidence="1" type="ORF">LCGC14_1583210</name>
</gene>
<organism evidence="1">
    <name type="scientific">marine sediment metagenome</name>
    <dbReference type="NCBI Taxonomy" id="412755"/>
    <lineage>
        <taxon>unclassified sequences</taxon>
        <taxon>metagenomes</taxon>
        <taxon>ecological metagenomes</taxon>
    </lineage>
</organism>
<reference evidence="1" key="1">
    <citation type="journal article" date="2015" name="Nature">
        <title>Complex archaea that bridge the gap between prokaryotes and eukaryotes.</title>
        <authorList>
            <person name="Spang A."/>
            <person name="Saw J.H."/>
            <person name="Jorgensen S.L."/>
            <person name="Zaremba-Niedzwiedzka K."/>
            <person name="Martijn J."/>
            <person name="Lind A.E."/>
            <person name="van Eijk R."/>
            <person name="Schleper C."/>
            <person name="Guy L."/>
            <person name="Ettema T.J."/>
        </authorList>
    </citation>
    <scope>NUCLEOTIDE SEQUENCE</scope>
</reference>
<sequence length="85" mass="9757">MKAMEMSCRVEGCSEPVYGSIPMKVFLKVDDAGVYFNDKLVIIDIEPWYYCSWHYELLGGINKIIDGFVSGIETEIITIKEEEKK</sequence>
<dbReference type="AlphaFoldDB" id="A0A0F9J2G9"/>
<evidence type="ECO:0000313" key="1">
    <source>
        <dbReference type="EMBL" id="KKM26599.1"/>
    </source>
</evidence>